<gene>
    <name evidence="1" type="ORF">SAMN04515674_10652</name>
</gene>
<proteinExistence type="predicted"/>
<keyword evidence="2" id="KW-1185">Reference proteome</keyword>
<reference evidence="1 2" key="1">
    <citation type="submission" date="2016-10" db="EMBL/GenBank/DDBJ databases">
        <authorList>
            <person name="de Groot N.N."/>
        </authorList>
    </citation>
    <scope>NUCLEOTIDE SEQUENCE [LARGE SCALE GENOMIC DNA]</scope>
    <source>
        <strain evidence="2">E92,LMG 26720,CCM 7988</strain>
    </source>
</reference>
<protein>
    <submittedName>
        <fullName evidence="1">Uncharacterized protein</fullName>
    </submittedName>
</protein>
<dbReference type="AlphaFoldDB" id="A0A1I5THH4"/>
<dbReference type="EMBL" id="FOXH01000006">
    <property type="protein sequence ID" value="SFP82475.1"/>
    <property type="molecule type" value="Genomic_DNA"/>
</dbReference>
<evidence type="ECO:0000313" key="2">
    <source>
        <dbReference type="Proteomes" id="UP000199306"/>
    </source>
</evidence>
<dbReference type="Proteomes" id="UP000199306">
    <property type="component" value="Unassembled WGS sequence"/>
</dbReference>
<organism evidence="1 2">
    <name type="scientific">Pseudarcicella hirudinis</name>
    <dbReference type="NCBI Taxonomy" id="1079859"/>
    <lineage>
        <taxon>Bacteria</taxon>
        <taxon>Pseudomonadati</taxon>
        <taxon>Bacteroidota</taxon>
        <taxon>Cytophagia</taxon>
        <taxon>Cytophagales</taxon>
        <taxon>Flectobacillaceae</taxon>
        <taxon>Pseudarcicella</taxon>
    </lineage>
</organism>
<accession>A0A1I5THH4</accession>
<name>A0A1I5THH4_9BACT</name>
<dbReference type="STRING" id="1079859.SAMN04515674_10652"/>
<sequence length="56" mass="6440">MAKKKYFLSSNDKDAKKKILKHFDNEEHKISEDEILGGAWLDVNSSWLEVSGKDSE</sequence>
<dbReference type="RefSeq" id="WP_177219378.1">
    <property type="nucleotide sequence ID" value="NZ_FOXH01000006.1"/>
</dbReference>
<evidence type="ECO:0000313" key="1">
    <source>
        <dbReference type="EMBL" id="SFP82475.1"/>
    </source>
</evidence>